<evidence type="ECO:0000256" key="6">
    <source>
        <dbReference type="ARBA" id="ARBA00022763"/>
    </source>
</evidence>
<evidence type="ECO:0000313" key="14">
    <source>
        <dbReference type="Proteomes" id="UP000253517"/>
    </source>
</evidence>
<evidence type="ECO:0000259" key="12">
    <source>
        <dbReference type="SMART" id="SM00986"/>
    </source>
</evidence>
<gene>
    <name evidence="9" type="primary">ung</name>
    <name evidence="13" type="ORF">DES35_102307</name>
</gene>
<dbReference type="InterPro" id="IPR002043">
    <property type="entry name" value="UDG_fam1"/>
</dbReference>
<name>A0A369A3W4_9FLAO</name>
<dbReference type="PROSITE" id="PS00130">
    <property type="entry name" value="U_DNA_GLYCOSYLASE"/>
    <property type="match status" value="1"/>
</dbReference>
<evidence type="ECO:0000256" key="8">
    <source>
        <dbReference type="ARBA" id="ARBA00023204"/>
    </source>
</evidence>
<evidence type="ECO:0000256" key="3">
    <source>
        <dbReference type="ARBA" id="ARBA00008184"/>
    </source>
</evidence>
<dbReference type="NCBIfam" id="NF003589">
    <property type="entry name" value="PRK05254.1-2"/>
    <property type="match status" value="1"/>
</dbReference>
<dbReference type="FunFam" id="3.40.470.10:FF:000001">
    <property type="entry name" value="Uracil-DNA glycosylase"/>
    <property type="match status" value="1"/>
</dbReference>
<keyword evidence="6 9" id="KW-0227">DNA damage</keyword>
<sequence>MAIAISSIFEDTSFIRVVYYDTSVTTHKLTNFVLNPTTKVKSQNLKILSELYPDYISPDVINAEYFQSLAAFVATERMKYTVYPEKKDVFNALKIPASEVKVVILGQDPYHGPGQAHGYCFSVPDGIALPPSLTNIFKELKSDLGIDRGQRGNLTGWAEQGVMLLNAVLTVRQGQPGSHANKGWENFTDHVIQTVQKKNKNVIFVLWGNYALKKVNLIDASRHFVITGAHPSPLSAHRGFFGKQYFSRINHLLTEKGKTPIDWSR</sequence>
<dbReference type="SUPFAM" id="SSF52141">
    <property type="entry name" value="Uracil-DNA glycosylase-like"/>
    <property type="match status" value="1"/>
</dbReference>
<comment type="caution">
    <text evidence="13">The sequence shown here is derived from an EMBL/GenBank/DDBJ whole genome shotgun (WGS) entry which is preliminary data.</text>
</comment>
<accession>A0A369A3W4</accession>
<dbReference type="SMART" id="SM00986">
    <property type="entry name" value="UDG"/>
    <property type="match status" value="1"/>
</dbReference>
<dbReference type="AlphaFoldDB" id="A0A369A3W4"/>
<keyword evidence="8 9" id="KW-0234">DNA repair</keyword>
<dbReference type="Proteomes" id="UP000253517">
    <property type="component" value="Unassembled WGS sequence"/>
</dbReference>
<keyword evidence="7 9" id="KW-0378">Hydrolase</keyword>
<reference evidence="13 14" key="1">
    <citation type="submission" date="2018-07" db="EMBL/GenBank/DDBJ databases">
        <title>Genomic Encyclopedia of Type Strains, Phase IV (KMG-IV): sequencing the most valuable type-strain genomes for metagenomic binning, comparative biology and taxonomic classification.</title>
        <authorList>
            <person name="Goeker M."/>
        </authorList>
    </citation>
    <scope>NUCLEOTIDE SEQUENCE [LARGE SCALE GENOMIC DNA]</scope>
    <source>
        <strain evidence="13 14">DSM 21410</strain>
    </source>
</reference>
<dbReference type="GO" id="GO:0097510">
    <property type="term" value="P:base-excision repair, AP site formation via deaminated base removal"/>
    <property type="evidence" value="ECO:0007669"/>
    <property type="project" value="TreeGrafter"/>
</dbReference>
<dbReference type="InterPro" id="IPR005122">
    <property type="entry name" value="Uracil-DNA_glycosylase-like"/>
</dbReference>
<dbReference type="GO" id="GO:0005737">
    <property type="term" value="C:cytoplasm"/>
    <property type="evidence" value="ECO:0007669"/>
    <property type="project" value="UniProtKB-SubCell"/>
</dbReference>
<dbReference type="HAMAP" id="MF_00148">
    <property type="entry name" value="UDG"/>
    <property type="match status" value="1"/>
</dbReference>
<dbReference type="Gene3D" id="3.40.470.10">
    <property type="entry name" value="Uracil-DNA glycosylase-like domain"/>
    <property type="match status" value="1"/>
</dbReference>
<dbReference type="Pfam" id="PF03167">
    <property type="entry name" value="UDG"/>
    <property type="match status" value="1"/>
</dbReference>
<comment type="catalytic activity">
    <reaction evidence="1 9 11">
        <text>Hydrolyzes single-stranded DNA or mismatched double-stranded DNA and polynucleotides, releasing free uracil.</text>
        <dbReference type="EC" id="3.2.2.27"/>
    </reaction>
</comment>
<keyword evidence="14" id="KW-1185">Reference proteome</keyword>
<dbReference type="GO" id="GO:0004844">
    <property type="term" value="F:uracil DNA N-glycosylase activity"/>
    <property type="evidence" value="ECO:0007669"/>
    <property type="project" value="UniProtKB-UniRule"/>
</dbReference>
<evidence type="ECO:0000313" key="13">
    <source>
        <dbReference type="EMBL" id="RCX03851.1"/>
    </source>
</evidence>
<dbReference type="NCBIfam" id="NF003588">
    <property type="entry name" value="PRK05254.1-1"/>
    <property type="match status" value="1"/>
</dbReference>
<comment type="subcellular location">
    <subcellularLocation>
        <location evidence="9">Cytoplasm</location>
    </subcellularLocation>
</comment>
<dbReference type="InterPro" id="IPR018085">
    <property type="entry name" value="Ura-DNA_Glyclase_AS"/>
</dbReference>
<feature type="domain" description="Uracil-DNA glycosylase-like" evidence="12">
    <location>
        <begin position="93"/>
        <end position="253"/>
    </location>
</feature>
<comment type="similarity">
    <text evidence="3 9 11">Belongs to the uracil-DNA glycosylase (UDG) superfamily. UNG family.</text>
</comment>
<dbReference type="PANTHER" id="PTHR11264">
    <property type="entry name" value="URACIL-DNA GLYCOSYLASE"/>
    <property type="match status" value="1"/>
</dbReference>
<comment type="function">
    <text evidence="2 9 11">Excises uracil residues from the DNA which can arise as a result of misincorporation of dUMP residues by DNA polymerase or due to deamination of cytosine.</text>
</comment>
<keyword evidence="9" id="KW-0963">Cytoplasm</keyword>
<evidence type="ECO:0000256" key="4">
    <source>
        <dbReference type="ARBA" id="ARBA00012030"/>
    </source>
</evidence>
<dbReference type="NCBIfam" id="TIGR00628">
    <property type="entry name" value="ung"/>
    <property type="match status" value="1"/>
</dbReference>
<evidence type="ECO:0000256" key="1">
    <source>
        <dbReference type="ARBA" id="ARBA00001400"/>
    </source>
</evidence>
<evidence type="ECO:0000256" key="5">
    <source>
        <dbReference type="ARBA" id="ARBA00018429"/>
    </source>
</evidence>
<dbReference type="SMART" id="SM00987">
    <property type="entry name" value="UreE_C"/>
    <property type="match status" value="1"/>
</dbReference>
<dbReference type="PANTHER" id="PTHR11264:SF0">
    <property type="entry name" value="URACIL-DNA GLYCOSYLASE"/>
    <property type="match status" value="1"/>
</dbReference>
<evidence type="ECO:0000256" key="11">
    <source>
        <dbReference type="RuleBase" id="RU003780"/>
    </source>
</evidence>
<organism evidence="13 14">
    <name type="scientific">Schleiferia thermophila</name>
    <dbReference type="NCBI Taxonomy" id="884107"/>
    <lineage>
        <taxon>Bacteria</taxon>
        <taxon>Pseudomonadati</taxon>
        <taxon>Bacteroidota</taxon>
        <taxon>Flavobacteriia</taxon>
        <taxon>Flavobacteriales</taxon>
        <taxon>Schleiferiaceae</taxon>
        <taxon>Schleiferia</taxon>
    </lineage>
</organism>
<evidence type="ECO:0000256" key="10">
    <source>
        <dbReference type="PROSITE-ProRule" id="PRU10072"/>
    </source>
</evidence>
<evidence type="ECO:0000256" key="2">
    <source>
        <dbReference type="ARBA" id="ARBA00002631"/>
    </source>
</evidence>
<dbReference type="InterPro" id="IPR036895">
    <property type="entry name" value="Uracil-DNA_glycosylase-like_sf"/>
</dbReference>
<evidence type="ECO:0000256" key="7">
    <source>
        <dbReference type="ARBA" id="ARBA00022801"/>
    </source>
</evidence>
<feature type="active site" description="Proton acceptor" evidence="9 10">
    <location>
        <position position="108"/>
    </location>
</feature>
<dbReference type="CDD" id="cd10027">
    <property type="entry name" value="UDG-F1-like"/>
    <property type="match status" value="1"/>
</dbReference>
<dbReference type="NCBIfam" id="NF003592">
    <property type="entry name" value="PRK05254.1-5"/>
    <property type="match status" value="1"/>
</dbReference>
<proteinExistence type="inferred from homology"/>
<dbReference type="RefSeq" id="WP_084180106.1">
    <property type="nucleotide sequence ID" value="NZ_BHZF01000002.1"/>
</dbReference>
<protein>
    <recommendedName>
        <fullName evidence="5 9">Uracil-DNA glycosylase</fullName>
        <shortName evidence="9">UDG</shortName>
        <ecNumber evidence="4 9">3.2.2.27</ecNumber>
    </recommendedName>
</protein>
<dbReference type="EMBL" id="QPJS01000002">
    <property type="protein sequence ID" value="RCX03851.1"/>
    <property type="molecule type" value="Genomic_DNA"/>
</dbReference>
<dbReference type="NCBIfam" id="NF003591">
    <property type="entry name" value="PRK05254.1-4"/>
    <property type="match status" value="1"/>
</dbReference>
<evidence type="ECO:0000256" key="9">
    <source>
        <dbReference type="HAMAP-Rule" id="MF_00148"/>
    </source>
</evidence>
<dbReference type="EC" id="3.2.2.27" evidence="4 9"/>